<dbReference type="Pfam" id="PF07859">
    <property type="entry name" value="Abhydrolase_3"/>
    <property type="match status" value="1"/>
</dbReference>
<dbReference type="Gene3D" id="3.40.50.1820">
    <property type="entry name" value="alpha/beta hydrolase"/>
    <property type="match status" value="1"/>
</dbReference>
<name>A0A848G8A9_9RHOO</name>
<comment type="similarity">
    <text evidence="1">Belongs to the 'GDXG' lipolytic enzyme family.</text>
</comment>
<proteinExistence type="inferred from homology"/>
<dbReference type="PANTHER" id="PTHR48081">
    <property type="entry name" value="AB HYDROLASE SUPERFAMILY PROTEIN C4A8.06C"/>
    <property type="match status" value="1"/>
</dbReference>
<accession>A0A848G8A9</accession>
<comment type="caution">
    <text evidence="4">The sequence shown here is derived from an EMBL/GenBank/DDBJ whole genome shotgun (WGS) entry which is preliminary data.</text>
</comment>
<dbReference type="SUPFAM" id="SSF53474">
    <property type="entry name" value="alpha/beta-Hydrolases"/>
    <property type="match status" value="1"/>
</dbReference>
<keyword evidence="2 4" id="KW-0378">Hydrolase</keyword>
<dbReference type="Proteomes" id="UP000580043">
    <property type="component" value="Unassembled WGS sequence"/>
</dbReference>
<protein>
    <submittedName>
        <fullName evidence="4">Alpha/beta hydrolase</fullName>
    </submittedName>
</protein>
<dbReference type="PANTHER" id="PTHR48081:SF8">
    <property type="entry name" value="ALPHA_BETA HYDROLASE FOLD-3 DOMAIN-CONTAINING PROTEIN-RELATED"/>
    <property type="match status" value="1"/>
</dbReference>
<dbReference type="InterPro" id="IPR029058">
    <property type="entry name" value="AB_hydrolase_fold"/>
</dbReference>
<dbReference type="RefSeq" id="WP_169146668.1">
    <property type="nucleotide sequence ID" value="NZ_JABBGA010000012.1"/>
</dbReference>
<dbReference type="AlphaFoldDB" id="A0A848G8A9"/>
<evidence type="ECO:0000256" key="1">
    <source>
        <dbReference type="ARBA" id="ARBA00010515"/>
    </source>
</evidence>
<dbReference type="GO" id="GO:0016787">
    <property type="term" value="F:hydrolase activity"/>
    <property type="evidence" value="ECO:0007669"/>
    <property type="project" value="UniProtKB-KW"/>
</dbReference>
<evidence type="ECO:0000313" key="5">
    <source>
        <dbReference type="Proteomes" id="UP000580043"/>
    </source>
</evidence>
<gene>
    <name evidence="4" type="ORF">HHL15_15385</name>
</gene>
<organism evidence="4 5">
    <name type="scientific">Zoogloea dura</name>
    <dbReference type="NCBI Taxonomy" id="2728840"/>
    <lineage>
        <taxon>Bacteria</taxon>
        <taxon>Pseudomonadati</taxon>
        <taxon>Pseudomonadota</taxon>
        <taxon>Betaproteobacteria</taxon>
        <taxon>Rhodocyclales</taxon>
        <taxon>Zoogloeaceae</taxon>
        <taxon>Zoogloea</taxon>
    </lineage>
</organism>
<dbReference type="EMBL" id="JABBGA010000012">
    <property type="protein sequence ID" value="NML27135.1"/>
    <property type="molecule type" value="Genomic_DNA"/>
</dbReference>
<reference evidence="4 5" key="1">
    <citation type="submission" date="2020-04" db="EMBL/GenBank/DDBJ databases">
        <title>Zoogloea sp. G-4-1-14 isolated from soil.</title>
        <authorList>
            <person name="Dahal R.H."/>
        </authorList>
    </citation>
    <scope>NUCLEOTIDE SEQUENCE [LARGE SCALE GENOMIC DNA]</scope>
    <source>
        <strain evidence="4 5">G-4-1-14</strain>
    </source>
</reference>
<dbReference type="InterPro" id="IPR050300">
    <property type="entry name" value="GDXG_lipolytic_enzyme"/>
</dbReference>
<keyword evidence="5" id="KW-1185">Reference proteome</keyword>
<evidence type="ECO:0000259" key="3">
    <source>
        <dbReference type="Pfam" id="PF07859"/>
    </source>
</evidence>
<evidence type="ECO:0000256" key="2">
    <source>
        <dbReference type="ARBA" id="ARBA00022801"/>
    </source>
</evidence>
<dbReference type="InterPro" id="IPR013094">
    <property type="entry name" value="AB_hydrolase_3"/>
</dbReference>
<dbReference type="FunFam" id="3.40.50.1820:FF:000089">
    <property type="entry name" value="Alpha/beta hydrolase"/>
    <property type="match status" value="1"/>
</dbReference>
<evidence type="ECO:0000313" key="4">
    <source>
        <dbReference type="EMBL" id="NML27135.1"/>
    </source>
</evidence>
<feature type="domain" description="Alpha/beta hydrolase fold-3" evidence="3">
    <location>
        <begin position="86"/>
        <end position="291"/>
    </location>
</feature>
<sequence>MALDPQAKALLDMVYRVGAPRFHELDVAQARHSFEKLQFALRPEMPAVASVTDVPIPQARAADGVIMARLYRPLSAGPDEILPLTFYFHGGGWCIGNITSHDVLCRELANHSKAAVLSVDYRLAPEHPFPAAVDDALRAVQWSLANAGMLGIDPTRFALAGDSAGGTLSAVTALAQRNAQGPRAALQLLIYPSTDILSQRPSRREFANGYMLDTGSLTWFFEKYLPEEDDWQDWRASPIRAARFDGLPPALIITAGCDPLSDDCKAYGEVLREAGVPVEMLEFEGMVHGFITLGKFFSQANEAVLQAGEALGRAFAAGGAS</sequence>